<evidence type="ECO:0000313" key="4">
    <source>
        <dbReference type="Proteomes" id="UP001305779"/>
    </source>
</evidence>
<evidence type="ECO:0000313" key="3">
    <source>
        <dbReference type="EMBL" id="KAK4496980.1"/>
    </source>
</evidence>
<reference evidence="3 4" key="1">
    <citation type="journal article" date="2023" name="G3 (Bethesda)">
        <title>A chromosome-level genome assembly of Zasmidium syzygii isolated from banana leaves.</title>
        <authorList>
            <person name="van Westerhoven A.C."/>
            <person name="Mehrabi R."/>
            <person name="Talebi R."/>
            <person name="Steentjes M.B.F."/>
            <person name="Corcolon B."/>
            <person name="Chong P.A."/>
            <person name="Kema G.H.J."/>
            <person name="Seidl M.F."/>
        </authorList>
    </citation>
    <scope>NUCLEOTIDE SEQUENCE [LARGE SCALE GENOMIC DNA]</scope>
    <source>
        <strain evidence="3 4">P124</strain>
    </source>
</reference>
<sequence length="529" mass="59501">MGDRGRSGSRNDAENTTVFEHYTSHFSEKRPNSSAALLEAVRSIHPDKHITAIEPYGCDLIGFALAGGHAKATLVRNGTQFSHTRTYSPPRSRMAGGRGTLGKSIAFGFWDYSWERHDLQVYSLEWPRGDGCGTEECQYILTPAIDEEDCPIADALIEAAGKYTAELHKEIYVFDAGDWDKSKLLWEAVQSASWDDVILDPATKDGIINDVHTFFDNRSLYEDFGVQWKRGIIFHGHPGCGKTITIKALMKSLQDRNVASLYVKSFKARQGPQYAIREIFEKARTMAPCLLIFEDLDSLVVDKVRSYFLNEVDGLEKNDGILMIGSTNHLERLDPGISKRPSRFDRKYYYKLPGEKERILYCEYWQNKLKGKIEFDSAICQVVARLTEGFSFAYLQELFVQTLLSLIGGRADTDVDEVEATEEVDPSKYHDEDEKTKDKKASKKDNKGKGKKGKGKGKKAPKEVKEMPEVAIPEQLQSDPLMLALHKQAKALWRDLDSSEDSVHSRSKFGGLGSDDEDESEDSSDSDSD</sequence>
<dbReference type="InterPro" id="IPR003959">
    <property type="entry name" value="ATPase_AAA_core"/>
</dbReference>
<dbReference type="EMBL" id="JAXOVC010000009">
    <property type="protein sequence ID" value="KAK4496980.1"/>
    <property type="molecule type" value="Genomic_DNA"/>
</dbReference>
<feature type="compositionally biased region" description="Basic and acidic residues" evidence="1">
    <location>
        <begin position="494"/>
        <end position="504"/>
    </location>
</feature>
<name>A0ABR0E6I9_ZASCE</name>
<dbReference type="CDD" id="cd19481">
    <property type="entry name" value="RecA-like_protease"/>
    <property type="match status" value="1"/>
</dbReference>
<dbReference type="Proteomes" id="UP001305779">
    <property type="component" value="Unassembled WGS sequence"/>
</dbReference>
<feature type="compositionally biased region" description="Basic and acidic residues" evidence="1">
    <location>
        <begin position="425"/>
        <end position="448"/>
    </location>
</feature>
<proteinExistence type="predicted"/>
<evidence type="ECO:0000259" key="2">
    <source>
        <dbReference type="SMART" id="SM00382"/>
    </source>
</evidence>
<gene>
    <name evidence="3" type="ORF">PRZ48_011429</name>
</gene>
<dbReference type="SMART" id="SM00382">
    <property type="entry name" value="AAA"/>
    <property type="match status" value="1"/>
</dbReference>
<dbReference type="SUPFAM" id="SSF52540">
    <property type="entry name" value="P-loop containing nucleoside triphosphate hydrolases"/>
    <property type="match status" value="1"/>
</dbReference>
<feature type="region of interest" description="Disordered" evidence="1">
    <location>
        <begin position="494"/>
        <end position="529"/>
    </location>
</feature>
<keyword evidence="4" id="KW-1185">Reference proteome</keyword>
<feature type="domain" description="AAA+ ATPase" evidence="2">
    <location>
        <begin position="228"/>
        <end position="354"/>
    </location>
</feature>
<organism evidence="3 4">
    <name type="scientific">Zasmidium cellare</name>
    <name type="common">Wine cellar mold</name>
    <name type="synonym">Racodium cellare</name>
    <dbReference type="NCBI Taxonomy" id="395010"/>
    <lineage>
        <taxon>Eukaryota</taxon>
        <taxon>Fungi</taxon>
        <taxon>Dikarya</taxon>
        <taxon>Ascomycota</taxon>
        <taxon>Pezizomycotina</taxon>
        <taxon>Dothideomycetes</taxon>
        <taxon>Dothideomycetidae</taxon>
        <taxon>Mycosphaerellales</taxon>
        <taxon>Mycosphaerellaceae</taxon>
        <taxon>Zasmidium</taxon>
    </lineage>
</organism>
<protein>
    <recommendedName>
        <fullName evidence="2">AAA+ ATPase domain-containing protein</fullName>
    </recommendedName>
</protein>
<comment type="caution">
    <text evidence="3">The sequence shown here is derived from an EMBL/GenBank/DDBJ whole genome shotgun (WGS) entry which is preliminary data.</text>
</comment>
<dbReference type="PANTHER" id="PTHR23077">
    <property type="entry name" value="AAA-FAMILY ATPASE"/>
    <property type="match status" value="1"/>
</dbReference>
<dbReference type="Gene3D" id="3.40.50.300">
    <property type="entry name" value="P-loop containing nucleotide triphosphate hydrolases"/>
    <property type="match status" value="1"/>
</dbReference>
<feature type="compositionally biased region" description="Acidic residues" evidence="1">
    <location>
        <begin position="514"/>
        <end position="529"/>
    </location>
</feature>
<dbReference type="Pfam" id="PF00004">
    <property type="entry name" value="AAA"/>
    <property type="match status" value="1"/>
</dbReference>
<dbReference type="InterPro" id="IPR050168">
    <property type="entry name" value="AAA_ATPase_domain"/>
</dbReference>
<feature type="region of interest" description="Disordered" evidence="1">
    <location>
        <begin position="417"/>
        <end position="479"/>
    </location>
</feature>
<accession>A0ABR0E6I9</accession>
<dbReference type="PANTHER" id="PTHR23077:SF132">
    <property type="entry name" value="ATP-DEPENDENT ZN PROTEASE"/>
    <property type="match status" value="1"/>
</dbReference>
<dbReference type="InterPro" id="IPR003593">
    <property type="entry name" value="AAA+_ATPase"/>
</dbReference>
<evidence type="ECO:0000256" key="1">
    <source>
        <dbReference type="SAM" id="MobiDB-lite"/>
    </source>
</evidence>
<dbReference type="InterPro" id="IPR027417">
    <property type="entry name" value="P-loop_NTPase"/>
</dbReference>
<feature type="compositionally biased region" description="Basic residues" evidence="1">
    <location>
        <begin position="449"/>
        <end position="459"/>
    </location>
</feature>